<dbReference type="InterPro" id="IPR003594">
    <property type="entry name" value="HATPase_dom"/>
</dbReference>
<evidence type="ECO:0000256" key="12">
    <source>
        <dbReference type="SAM" id="Phobius"/>
    </source>
</evidence>
<dbReference type="GO" id="GO:0005886">
    <property type="term" value="C:plasma membrane"/>
    <property type="evidence" value="ECO:0007669"/>
    <property type="project" value="UniProtKB-SubCell"/>
</dbReference>
<dbReference type="InterPro" id="IPR005467">
    <property type="entry name" value="His_kinase_dom"/>
</dbReference>
<keyword evidence="15" id="KW-1185">Reference proteome</keyword>
<dbReference type="Proteomes" id="UP000066480">
    <property type="component" value="Chromosome"/>
</dbReference>
<dbReference type="PRINTS" id="PR00344">
    <property type="entry name" value="BCTRLSENSOR"/>
</dbReference>
<keyword evidence="7 12" id="KW-0812">Transmembrane</keyword>
<dbReference type="EMBL" id="CP011112">
    <property type="protein sequence ID" value="AKU16935.1"/>
    <property type="molecule type" value="Genomic_DNA"/>
</dbReference>
<dbReference type="InterPro" id="IPR050980">
    <property type="entry name" value="2C_sensor_his_kinase"/>
</dbReference>
<comment type="subcellular location">
    <subcellularLocation>
        <location evidence="2">Cell membrane</location>
        <topology evidence="2">Multi-pass membrane protein</topology>
    </subcellularLocation>
</comment>
<keyword evidence="11 12" id="KW-0472">Membrane</keyword>
<evidence type="ECO:0000259" key="13">
    <source>
        <dbReference type="PROSITE" id="PS50109"/>
    </source>
</evidence>
<keyword evidence="4" id="KW-1003">Cell membrane</keyword>
<evidence type="ECO:0000313" key="14">
    <source>
        <dbReference type="EMBL" id="AKU16935.1"/>
    </source>
</evidence>
<name>A0A0K1JK35_9MICO</name>
<dbReference type="Pfam" id="PF17203">
    <property type="entry name" value="sCache_3_2"/>
    <property type="match status" value="1"/>
</dbReference>
<evidence type="ECO:0000256" key="7">
    <source>
        <dbReference type="ARBA" id="ARBA00022692"/>
    </source>
</evidence>
<reference evidence="14 15" key="1">
    <citation type="submission" date="2015-03" db="EMBL/GenBank/DDBJ databases">
        <title>Luteipulveratus halotolerans sp. nov., a novel actinobacterium (Dermacoccaceae) from Sarawak, Malaysia.</title>
        <authorList>
            <person name="Juboi H."/>
            <person name="Basik A."/>
            <person name="Shamsul S.S."/>
            <person name="Arnold P."/>
            <person name="Schmitt E.K."/>
            <person name="Sanglier J.-J."/>
            <person name="Yeo T."/>
        </authorList>
    </citation>
    <scope>NUCLEOTIDE SEQUENCE [LARGE SCALE GENOMIC DNA]</scope>
    <source>
        <strain evidence="14 15">MN07-A0370</strain>
    </source>
</reference>
<feature type="domain" description="Histidine kinase" evidence="13">
    <location>
        <begin position="306"/>
        <end position="521"/>
    </location>
</feature>
<dbReference type="EC" id="2.7.13.3" evidence="3"/>
<dbReference type="Gene3D" id="3.30.450.20">
    <property type="entry name" value="PAS domain"/>
    <property type="match status" value="2"/>
</dbReference>
<dbReference type="SMART" id="SM00387">
    <property type="entry name" value="HATPase_c"/>
    <property type="match status" value="1"/>
</dbReference>
<proteinExistence type="predicted"/>
<keyword evidence="6" id="KW-0808">Transferase</keyword>
<keyword evidence="10" id="KW-0902">Two-component regulatory system</keyword>
<evidence type="ECO:0000256" key="9">
    <source>
        <dbReference type="ARBA" id="ARBA00022989"/>
    </source>
</evidence>
<sequence length="523" mass="55963">MAVRRPRAIAAQMLVWHLAVVLLVVALGVGLAWYDARRDAYDVARDRALEVSRTVASAPDVTRALGDADPSKTLQPYAERVRHATGTDFVVVMSTNGVRYSHPDPSQLGGHFRGSTGPALRGGEVTETYSGTLGPSVRAVVPVRSGDRVVALVSVGITLQQVNHKVWEALPAVLLVAAGLGALGLVGAWLVGRRLRRQTHGLGEVEITRMYEYYDAVLRAVREGLVLLGHDDRVTLANDEARRLLDLPESYDGKTLAELGLVTPDTGPELHDLPVVVGDRVLLVNRAPARWNDRVVGSVVTLRDRTELQEVTAELDTVRGMAAALRAQNHEAANRLHTMVSLVEMGETEEAVAFATDELDLARRLTDDVVGAVQEPVLSALLLGKSSQAQERGVALVVDPDSSVTHTSLSAHDLVTVVGNLLDNAIDAAQGTAEAVVQVLVKSEDDGLMVAVDDSGPGIAPEHRDQIFEPGWTSKPDTQARGRGVGLALVGQVVRRHEGSTEVGRSTLGGARLTVRVPARRTP</sequence>
<dbReference type="SUPFAM" id="SSF103190">
    <property type="entry name" value="Sensory domain-like"/>
    <property type="match status" value="1"/>
</dbReference>
<keyword evidence="5" id="KW-0597">Phosphoprotein</keyword>
<dbReference type="Gene3D" id="3.30.565.10">
    <property type="entry name" value="Histidine kinase-like ATPase, C-terminal domain"/>
    <property type="match status" value="1"/>
</dbReference>
<dbReference type="Pfam" id="PF02518">
    <property type="entry name" value="HATPase_c"/>
    <property type="match status" value="1"/>
</dbReference>
<evidence type="ECO:0000256" key="11">
    <source>
        <dbReference type="ARBA" id="ARBA00023136"/>
    </source>
</evidence>
<dbReference type="PANTHER" id="PTHR44936:SF9">
    <property type="entry name" value="SENSOR PROTEIN CREC"/>
    <property type="match status" value="1"/>
</dbReference>
<dbReference type="GO" id="GO:0000160">
    <property type="term" value="P:phosphorelay signal transduction system"/>
    <property type="evidence" value="ECO:0007669"/>
    <property type="project" value="UniProtKB-KW"/>
</dbReference>
<evidence type="ECO:0000256" key="1">
    <source>
        <dbReference type="ARBA" id="ARBA00000085"/>
    </source>
</evidence>
<dbReference type="STRING" id="571913.VV02_15515"/>
<comment type="catalytic activity">
    <reaction evidence="1">
        <text>ATP + protein L-histidine = ADP + protein N-phospho-L-histidine.</text>
        <dbReference type="EC" id="2.7.13.3"/>
    </reaction>
</comment>
<evidence type="ECO:0000256" key="6">
    <source>
        <dbReference type="ARBA" id="ARBA00022679"/>
    </source>
</evidence>
<feature type="transmembrane region" description="Helical" evidence="12">
    <location>
        <begin position="169"/>
        <end position="191"/>
    </location>
</feature>
<evidence type="ECO:0000256" key="5">
    <source>
        <dbReference type="ARBA" id="ARBA00022553"/>
    </source>
</evidence>
<dbReference type="InterPro" id="IPR033463">
    <property type="entry name" value="sCache_3"/>
</dbReference>
<dbReference type="InterPro" id="IPR004358">
    <property type="entry name" value="Sig_transdc_His_kin-like_C"/>
</dbReference>
<dbReference type="PANTHER" id="PTHR44936">
    <property type="entry name" value="SENSOR PROTEIN CREC"/>
    <property type="match status" value="1"/>
</dbReference>
<organism evidence="14 15">
    <name type="scientific">Luteipulveratus mongoliensis</name>
    <dbReference type="NCBI Taxonomy" id="571913"/>
    <lineage>
        <taxon>Bacteria</taxon>
        <taxon>Bacillati</taxon>
        <taxon>Actinomycetota</taxon>
        <taxon>Actinomycetes</taxon>
        <taxon>Micrococcales</taxon>
        <taxon>Dermacoccaceae</taxon>
        <taxon>Luteipulveratus</taxon>
    </lineage>
</organism>
<dbReference type="AlphaFoldDB" id="A0A0K1JK35"/>
<dbReference type="PATRIC" id="fig|571913.6.peg.3149"/>
<dbReference type="InterPro" id="IPR036890">
    <property type="entry name" value="HATPase_C_sf"/>
</dbReference>
<evidence type="ECO:0000256" key="3">
    <source>
        <dbReference type="ARBA" id="ARBA00012438"/>
    </source>
</evidence>
<dbReference type="RefSeq" id="WP_052592842.1">
    <property type="nucleotide sequence ID" value="NZ_CP011112.1"/>
</dbReference>
<evidence type="ECO:0000256" key="4">
    <source>
        <dbReference type="ARBA" id="ARBA00022475"/>
    </source>
</evidence>
<keyword evidence="8" id="KW-0418">Kinase</keyword>
<accession>A0A0K1JK35</accession>
<dbReference type="GO" id="GO:0004673">
    <property type="term" value="F:protein histidine kinase activity"/>
    <property type="evidence" value="ECO:0007669"/>
    <property type="project" value="UniProtKB-EC"/>
</dbReference>
<dbReference type="SUPFAM" id="SSF55874">
    <property type="entry name" value="ATPase domain of HSP90 chaperone/DNA topoisomerase II/histidine kinase"/>
    <property type="match status" value="1"/>
</dbReference>
<evidence type="ECO:0000313" key="15">
    <source>
        <dbReference type="Proteomes" id="UP000066480"/>
    </source>
</evidence>
<dbReference type="InterPro" id="IPR029151">
    <property type="entry name" value="Sensor-like_sf"/>
</dbReference>
<dbReference type="KEGG" id="lmoi:VV02_15515"/>
<protein>
    <recommendedName>
        <fullName evidence="3">histidine kinase</fullName>
        <ecNumber evidence="3">2.7.13.3</ecNumber>
    </recommendedName>
</protein>
<feature type="transmembrane region" description="Helical" evidence="12">
    <location>
        <begin position="14"/>
        <end position="34"/>
    </location>
</feature>
<evidence type="ECO:0000256" key="2">
    <source>
        <dbReference type="ARBA" id="ARBA00004651"/>
    </source>
</evidence>
<dbReference type="OrthoDB" id="9792686at2"/>
<evidence type="ECO:0000256" key="10">
    <source>
        <dbReference type="ARBA" id="ARBA00023012"/>
    </source>
</evidence>
<gene>
    <name evidence="14" type="ORF">VV02_15515</name>
</gene>
<evidence type="ECO:0000256" key="8">
    <source>
        <dbReference type="ARBA" id="ARBA00022777"/>
    </source>
</evidence>
<dbReference type="PROSITE" id="PS50109">
    <property type="entry name" value="HIS_KIN"/>
    <property type="match status" value="1"/>
</dbReference>
<keyword evidence="9 12" id="KW-1133">Transmembrane helix</keyword>